<dbReference type="OrthoDB" id="9809206at2"/>
<evidence type="ECO:0000313" key="12">
    <source>
        <dbReference type="Proteomes" id="UP000318626"/>
    </source>
</evidence>
<dbReference type="InterPro" id="IPR006686">
    <property type="entry name" value="MscS_channel_CS"/>
</dbReference>
<dbReference type="KEGG" id="bvo:Pan97_13660"/>
<feature type="domain" description="Mechanosensitive ion channel MscS" evidence="8">
    <location>
        <begin position="125"/>
        <end position="191"/>
    </location>
</feature>
<dbReference type="InterPro" id="IPR011066">
    <property type="entry name" value="MscS_channel_C_sf"/>
</dbReference>
<dbReference type="InterPro" id="IPR006685">
    <property type="entry name" value="MscS_channel_2nd"/>
</dbReference>
<dbReference type="RefSeq" id="WP_144971327.1">
    <property type="nucleotide sequence ID" value="NZ_CP036289.1"/>
</dbReference>
<dbReference type="InterPro" id="IPR023408">
    <property type="entry name" value="MscS_beta-dom_sf"/>
</dbReference>
<dbReference type="SUPFAM" id="SSF82861">
    <property type="entry name" value="Mechanosensitive channel protein MscS (YggB), transmembrane region"/>
    <property type="match status" value="1"/>
</dbReference>
<dbReference type="Gene3D" id="3.30.70.100">
    <property type="match status" value="1"/>
</dbReference>
<dbReference type="GO" id="GO:0005886">
    <property type="term" value="C:plasma membrane"/>
    <property type="evidence" value="ECO:0007669"/>
    <property type="project" value="UniProtKB-SubCell"/>
</dbReference>
<keyword evidence="6 7" id="KW-0472">Membrane</keyword>
<evidence type="ECO:0000256" key="5">
    <source>
        <dbReference type="ARBA" id="ARBA00022989"/>
    </source>
</evidence>
<evidence type="ECO:0000256" key="6">
    <source>
        <dbReference type="ARBA" id="ARBA00023136"/>
    </source>
</evidence>
<protein>
    <submittedName>
        <fullName evidence="11">Small-conductance mechanosensitive channel</fullName>
    </submittedName>
</protein>
<dbReference type="SUPFAM" id="SSF50182">
    <property type="entry name" value="Sm-like ribonucleoproteins"/>
    <property type="match status" value="1"/>
</dbReference>
<evidence type="ECO:0000256" key="1">
    <source>
        <dbReference type="ARBA" id="ARBA00004651"/>
    </source>
</evidence>
<dbReference type="InterPro" id="IPR045275">
    <property type="entry name" value="MscS_archaea/bacteria_type"/>
</dbReference>
<proteinExistence type="inferred from homology"/>
<feature type="domain" description="Mechanosensitive ion channel transmembrane helices 2/3" evidence="10">
    <location>
        <begin position="83"/>
        <end position="124"/>
    </location>
</feature>
<sequence>MLLFAQAAPDEKAPQDAITRLSEFYTEASNFVFEQGPIWITNVVAAIVVLFLGWVAARVFRSLFNRGLKRSRIDDTLSGFLSNIAYALMIGLVVIAALNQLGINTTSLAAVVGAAGLAIGLALQNSLSNFASGIMLILFRPFGVGDFVEVGGATGIVQEVHIFHTVMRTIDNKRVIIPNGEITSDVITNFTGHATRMVDLEIGCGYNDDIRAVKQLFIEILEADERILKDPAIEVRVFELGDSAIIFKVRGWVVTSDWWATRCDLVEEIKVRMDERGFHIPFPQRDVHLFQETEKQPA</sequence>
<dbReference type="InterPro" id="IPR010920">
    <property type="entry name" value="LSM_dom_sf"/>
</dbReference>
<gene>
    <name evidence="11" type="primary">mscS_1</name>
    <name evidence="11" type="ORF">Pan97_13660</name>
</gene>
<evidence type="ECO:0000259" key="9">
    <source>
        <dbReference type="Pfam" id="PF21082"/>
    </source>
</evidence>
<dbReference type="Gene3D" id="1.10.287.1260">
    <property type="match status" value="1"/>
</dbReference>
<evidence type="ECO:0000259" key="8">
    <source>
        <dbReference type="Pfam" id="PF00924"/>
    </source>
</evidence>
<dbReference type="PANTHER" id="PTHR30221:SF1">
    <property type="entry name" value="SMALL-CONDUCTANCE MECHANOSENSITIVE CHANNEL"/>
    <property type="match status" value="1"/>
</dbReference>
<dbReference type="InterPro" id="IPR008910">
    <property type="entry name" value="MSC_TM_helix"/>
</dbReference>
<dbReference type="PANTHER" id="PTHR30221">
    <property type="entry name" value="SMALL-CONDUCTANCE MECHANOSENSITIVE CHANNEL"/>
    <property type="match status" value="1"/>
</dbReference>
<comment type="subcellular location">
    <subcellularLocation>
        <location evidence="1">Cell membrane</location>
        <topology evidence="1">Multi-pass membrane protein</topology>
    </subcellularLocation>
</comment>
<evidence type="ECO:0000313" key="11">
    <source>
        <dbReference type="EMBL" id="QDU74359.1"/>
    </source>
</evidence>
<dbReference type="PROSITE" id="PS01246">
    <property type="entry name" value="UPF0003"/>
    <property type="match status" value="1"/>
</dbReference>
<evidence type="ECO:0000256" key="4">
    <source>
        <dbReference type="ARBA" id="ARBA00022692"/>
    </source>
</evidence>
<feature type="domain" description="Mechanosensitive ion channel MscS C-terminal" evidence="9">
    <location>
        <begin position="198"/>
        <end position="280"/>
    </location>
</feature>
<dbReference type="Pfam" id="PF00924">
    <property type="entry name" value="MS_channel_2nd"/>
    <property type="match status" value="1"/>
</dbReference>
<feature type="transmembrane region" description="Helical" evidence="7">
    <location>
        <begin position="105"/>
        <end position="123"/>
    </location>
</feature>
<dbReference type="GO" id="GO:0008381">
    <property type="term" value="F:mechanosensitive monoatomic ion channel activity"/>
    <property type="evidence" value="ECO:0007669"/>
    <property type="project" value="InterPro"/>
</dbReference>
<reference evidence="12" key="1">
    <citation type="submission" date="2019-02" db="EMBL/GenBank/DDBJ databases">
        <title>Deep-cultivation of Planctomycetes and their phenomic and genomic characterization uncovers novel biology.</title>
        <authorList>
            <person name="Wiegand S."/>
            <person name="Jogler M."/>
            <person name="Boedeker C."/>
            <person name="Pinto D."/>
            <person name="Vollmers J."/>
            <person name="Rivas-Marin E."/>
            <person name="Kohn T."/>
            <person name="Peeters S.H."/>
            <person name="Heuer A."/>
            <person name="Rast P."/>
            <person name="Oberbeckmann S."/>
            <person name="Bunk B."/>
            <person name="Jeske O."/>
            <person name="Meyerdierks A."/>
            <person name="Storesund J.E."/>
            <person name="Kallscheuer N."/>
            <person name="Luecker S."/>
            <person name="Lage O.M."/>
            <person name="Pohl T."/>
            <person name="Merkel B.J."/>
            <person name="Hornburger P."/>
            <person name="Mueller R.-W."/>
            <person name="Bruemmer F."/>
            <person name="Labrenz M."/>
            <person name="Spormann A.M."/>
            <person name="Op den Camp H."/>
            <person name="Overmann J."/>
            <person name="Amann R."/>
            <person name="Jetten M.S.M."/>
            <person name="Mascher T."/>
            <person name="Medema M.H."/>
            <person name="Devos D.P."/>
            <person name="Kaster A.-K."/>
            <person name="Ovreas L."/>
            <person name="Rohde M."/>
            <person name="Galperin M.Y."/>
            <person name="Jogler C."/>
        </authorList>
    </citation>
    <scope>NUCLEOTIDE SEQUENCE [LARGE SCALE GENOMIC DNA]</scope>
    <source>
        <strain evidence="12">Pan97</strain>
    </source>
</reference>
<feature type="transmembrane region" description="Helical" evidence="7">
    <location>
        <begin position="38"/>
        <end position="60"/>
    </location>
</feature>
<dbReference type="InterPro" id="IPR049278">
    <property type="entry name" value="MS_channel_C"/>
</dbReference>
<keyword evidence="4 7" id="KW-0812">Transmembrane</keyword>
<comment type="similarity">
    <text evidence="2">Belongs to the MscS (TC 1.A.23) family.</text>
</comment>
<evidence type="ECO:0000256" key="7">
    <source>
        <dbReference type="SAM" id="Phobius"/>
    </source>
</evidence>
<dbReference type="Proteomes" id="UP000318626">
    <property type="component" value="Chromosome"/>
</dbReference>
<accession>A0A518C560</accession>
<name>A0A518C560_9BACT</name>
<dbReference type="Gene3D" id="2.30.30.60">
    <property type="match status" value="1"/>
</dbReference>
<dbReference type="EMBL" id="CP036289">
    <property type="protein sequence ID" value="QDU74359.1"/>
    <property type="molecule type" value="Genomic_DNA"/>
</dbReference>
<keyword evidence="3" id="KW-1003">Cell membrane</keyword>
<dbReference type="Pfam" id="PF21088">
    <property type="entry name" value="MS_channel_1st"/>
    <property type="match status" value="1"/>
</dbReference>
<organism evidence="11 12">
    <name type="scientific">Bremerella volcania</name>
    <dbReference type="NCBI Taxonomy" id="2527984"/>
    <lineage>
        <taxon>Bacteria</taxon>
        <taxon>Pseudomonadati</taxon>
        <taxon>Planctomycetota</taxon>
        <taxon>Planctomycetia</taxon>
        <taxon>Pirellulales</taxon>
        <taxon>Pirellulaceae</taxon>
        <taxon>Bremerella</taxon>
    </lineage>
</organism>
<dbReference type="InterPro" id="IPR049142">
    <property type="entry name" value="MS_channel_1st"/>
</dbReference>
<feature type="transmembrane region" description="Helical" evidence="7">
    <location>
        <begin position="80"/>
        <end position="99"/>
    </location>
</feature>
<keyword evidence="12" id="KW-1185">Reference proteome</keyword>
<dbReference type="Pfam" id="PF05552">
    <property type="entry name" value="MS_channel_1st_1"/>
    <property type="match status" value="1"/>
</dbReference>
<keyword evidence="5 7" id="KW-1133">Transmembrane helix</keyword>
<evidence type="ECO:0000256" key="2">
    <source>
        <dbReference type="ARBA" id="ARBA00008017"/>
    </source>
</evidence>
<dbReference type="SUPFAM" id="SSF82689">
    <property type="entry name" value="Mechanosensitive channel protein MscS (YggB), C-terminal domain"/>
    <property type="match status" value="1"/>
</dbReference>
<dbReference type="InterPro" id="IPR011014">
    <property type="entry name" value="MscS_channel_TM-2"/>
</dbReference>
<evidence type="ECO:0000259" key="10">
    <source>
        <dbReference type="Pfam" id="PF21088"/>
    </source>
</evidence>
<dbReference type="AlphaFoldDB" id="A0A518C560"/>
<dbReference type="Pfam" id="PF21082">
    <property type="entry name" value="MS_channel_3rd"/>
    <property type="match status" value="1"/>
</dbReference>
<evidence type="ECO:0000256" key="3">
    <source>
        <dbReference type="ARBA" id="ARBA00022475"/>
    </source>
</evidence>